<proteinExistence type="predicted"/>
<dbReference type="EMBL" id="JYJG01000202">
    <property type="protein sequence ID" value="KJK45651.1"/>
    <property type="molecule type" value="Genomic_DNA"/>
</dbReference>
<gene>
    <name evidence="1" type="ORF">UK23_25350</name>
</gene>
<evidence type="ECO:0000313" key="2">
    <source>
        <dbReference type="Proteomes" id="UP000033393"/>
    </source>
</evidence>
<evidence type="ECO:0000313" key="1">
    <source>
        <dbReference type="EMBL" id="KJK45651.1"/>
    </source>
</evidence>
<protein>
    <submittedName>
        <fullName evidence="1">Uncharacterized protein</fullName>
    </submittedName>
</protein>
<organism evidence="1 2">
    <name type="scientific">Lentzea aerocolonigenes</name>
    <name type="common">Lechevalieria aerocolonigenes</name>
    <name type="synonym">Saccharothrix aerocolonigenes</name>
    <dbReference type="NCBI Taxonomy" id="68170"/>
    <lineage>
        <taxon>Bacteria</taxon>
        <taxon>Bacillati</taxon>
        <taxon>Actinomycetota</taxon>
        <taxon>Actinomycetes</taxon>
        <taxon>Pseudonocardiales</taxon>
        <taxon>Pseudonocardiaceae</taxon>
        <taxon>Lentzea</taxon>
    </lineage>
</organism>
<accession>A0A0F0GST6</accession>
<name>A0A0F0GST6_LENAE</name>
<dbReference type="AlphaFoldDB" id="A0A0F0GST6"/>
<reference evidence="1 2" key="1">
    <citation type="submission" date="2015-02" db="EMBL/GenBank/DDBJ databases">
        <authorList>
            <person name="Ju K.-S."/>
            <person name="Doroghazi J.R."/>
            <person name="Metcalf W."/>
        </authorList>
    </citation>
    <scope>NUCLEOTIDE SEQUENCE [LARGE SCALE GENOMIC DNA]</scope>
    <source>
        <strain evidence="1 2">NRRL B-16140</strain>
    </source>
</reference>
<sequence>MLRRYSGLLPPFMTSVGTLMFQRSAGSDEPRPSSPRMRRSHGSVWATSFSFFHTGVSFMIARPKPGTPTIFMNFESIPERSPRASMSFICSTMSAGRGV</sequence>
<comment type="caution">
    <text evidence="1">The sequence shown here is derived from an EMBL/GenBank/DDBJ whole genome shotgun (WGS) entry which is preliminary data.</text>
</comment>
<dbReference type="PATRIC" id="fig|68170.10.peg.6329"/>
<keyword evidence="2" id="KW-1185">Reference proteome</keyword>
<dbReference type="Proteomes" id="UP000033393">
    <property type="component" value="Unassembled WGS sequence"/>
</dbReference>